<dbReference type="SUPFAM" id="SSF52425">
    <property type="entry name" value="Cryptochrome/photolyase, N-terminal domain"/>
    <property type="match status" value="1"/>
</dbReference>
<dbReference type="PROSITE" id="PS00394">
    <property type="entry name" value="DNA_PHOTOLYASES_1_1"/>
    <property type="match status" value="1"/>
</dbReference>
<dbReference type="InterPro" id="IPR006050">
    <property type="entry name" value="DNA_photolyase_N"/>
</dbReference>
<organism evidence="7 8">
    <name type="scientific">Actinomadura vinacea</name>
    <dbReference type="NCBI Taxonomy" id="115336"/>
    <lineage>
        <taxon>Bacteria</taxon>
        <taxon>Bacillati</taxon>
        <taxon>Actinomycetota</taxon>
        <taxon>Actinomycetes</taxon>
        <taxon>Streptosporangiales</taxon>
        <taxon>Thermomonosporaceae</taxon>
        <taxon>Actinomadura</taxon>
    </lineage>
</organism>
<accession>A0ABP5XIR4</accession>
<evidence type="ECO:0000256" key="5">
    <source>
        <dbReference type="RuleBase" id="RU004182"/>
    </source>
</evidence>
<keyword evidence="4 5" id="KW-0157">Chromophore</keyword>
<keyword evidence="3 5" id="KW-0274">FAD</keyword>
<reference evidence="8" key="1">
    <citation type="journal article" date="2019" name="Int. J. Syst. Evol. Microbiol.">
        <title>The Global Catalogue of Microorganisms (GCM) 10K type strain sequencing project: providing services to taxonomists for standard genome sequencing and annotation.</title>
        <authorList>
            <consortium name="The Broad Institute Genomics Platform"/>
            <consortium name="The Broad Institute Genome Sequencing Center for Infectious Disease"/>
            <person name="Wu L."/>
            <person name="Ma J."/>
        </authorList>
    </citation>
    <scope>NUCLEOTIDE SEQUENCE [LARGE SCALE GENOMIC DNA]</scope>
    <source>
        <strain evidence="8">JCM 3325</strain>
    </source>
</reference>
<dbReference type="InterPro" id="IPR018394">
    <property type="entry name" value="DNA_photolyase_1_CS_C"/>
</dbReference>
<dbReference type="SUPFAM" id="SSF48173">
    <property type="entry name" value="Cryptochrome/photolyase FAD-binding domain"/>
    <property type="match status" value="1"/>
</dbReference>
<dbReference type="Pfam" id="PF03441">
    <property type="entry name" value="FAD_binding_7"/>
    <property type="match status" value="1"/>
</dbReference>
<dbReference type="Proteomes" id="UP001501231">
    <property type="component" value="Unassembled WGS sequence"/>
</dbReference>
<evidence type="ECO:0000256" key="2">
    <source>
        <dbReference type="ARBA" id="ARBA00022630"/>
    </source>
</evidence>
<dbReference type="PROSITE" id="PS51645">
    <property type="entry name" value="PHR_CRY_ALPHA_BETA"/>
    <property type="match status" value="1"/>
</dbReference>
<dbReference type="EMBL" id="BAAARW010000039">
    <property type="protein sequence ID" value="GAA2454129.1"/>
    <property type="molecule type" value="Genomic_DNA"/>
</dbReference>
<proteinExistence type="inferred from homology"/>
<feature type="domain" description="Photolyase/cryptochrome alpha/beta" evidence="6">
    <location>
        <begin position="2"/>
        <end position="126"/>
    </location>
</feature>
<dbReference type="InterPro" id="IPR005101">
    <property type="entry name" value="Cryptochr/Photolyase_FAD-bd"/>
</dbReference>
<comment type="caution">
    <text evidence="7">The sequence shown here is derived from an EMBL/GenBank/DDBJ whole genome shotgun (WGS) entry which is preliminary data.</text>
</comment>
<keyword evidence="2 5" id="KW-0285">Flavoprotein</keyword>
<dbReference type="RefSeq" id="WP_344597312.1">
    <property type="nucleotide sequence ID" value="NZ_BAAARW010000039.1"/>
</dbReference>
<dbReference type="Gene3D" id="1.10.579.10">
    <property type="entry name" value="DNA Cyclobutane Dipyrimidine Photolyase, subunit A, domain 3"/>
    <property type="match status" value="1"/>
</dbReference>
<dbReference type="PANTHER" id="PTHR11455">
    <property type="entry name" value="CRYPTOCHROME"/>
    <property type="match status" value="1"/>
</dbReference>
<evidence type="ECO:0000313" key="8">
    <source>
        <dbReference type="Proteomes" id="UP001501231"/>
    </source>
</evidence>
<dbReference type="InterPro" id="IPR002081">
    <property type="entry name" value="Cryptochrome/DNA_photolyase_1"/>
</dbReference>
<dbReference type="InterPro" id="IPR014729">
    <property type="entry name" value="Rossmann-like_a/b/a_fold"/>
</dbReference>
<evidence type="ECO:0000256" key="3">
    <source>
        <dbReference type="ARBA" id="ARBA00022827"/>
    </source>
</evidence>
<sequence>MNTTILLFTRDLRVRDNPALEAACAGGQVVPLFVLDEAILSGPHAPPNRVRFLLDALGALRDSLRALGGDLAVRRGDPAREVARLAAETGARALALADDRSAYARRRLAALGDLGLEVSAHPGITIAPPGGLTPATGDHYRVFTPFWRAWTAARHRPVAGTPGTIRMPPGVDPGPLPRLAELTSGAPSPDLATGGEPAGRRRMAAWLDEAAADYDRARDDLAADRTSRLSPYLKFGCVSPLELANATPEGFRRQLAWRDFHHQVAAAFPDLPRRDYRPRGGRRWNRDEGALAAWREGMTGVPIVDAGMRQLRREGFMHNRARMITASFLTRNLGIDWRSGLRHFDEWLADGDVADNAGNWQWVAGTGNDTRPNRVLSPLRQAARFDRDGEYVRTYVPELADIAPSHVHRPWALPAAARRTLDYPPPIVDLEWPQ</sequence>
<evidence type="ECO:0000256" key="4">
    <source>
        <dbReference type="ARBA" id="ARBA00022991"/>
    </source>
</evidence>
<comment type="cofactor">
    <cofactor evidence="1">
        <name>FAD</name>
        <dbReference type="ChEBI" id="CHEBI:57692"/>
    </cofactor>
</comment>
<gene>
    <name evidence="7" type="ORF">GCM10010191_86210</name>
</gene>
<dbReference type="Gene3D" id="1.25.40.80">
    <property type="match status" value="1"/>
</dbReference>
<dbReference type="InterPro" id="IPR036155">
    <property type="entry name" value="Crypto/Photolyase_N_sf"/>
</dbReference>
<dbReference type="Gene3D" id="3.40.50.620">
    <property type="entry name" value="HUPs"/>
    <property type="match status" value="1"/>
</dbReference>
<protein>
    <submittedName>
        <fullName evidence="7">Deoxyribodipyrimidine photo-lyase</fullName>
    </submittedName>
</protein>
<dbReference type="PRINTS" id="PR00147">
    <property type="entry name" value="DNAPHOTLYASE"/>
</dbReference>
<dbReference type="PANTHER" id="PTHR11455:SF9">
    <property type="entry name" value="CRYPTOCHROME CIRCADIAN CLOCK 5 ISOFORM X1"/>
    <property type="match status" value="1"/>
</dbReference>
<dbReference type="Pfam" id="PF00875">
    <property type="entry name" value="DNA_photolyase"/>
    <property type="match status" value="1"/>
</dbReference>
<evidence type="ECO:0000259" key="6">
    <source>
        <dbReference type="PROSITE" id="PS51645"/>
    </source>
</evidence>
<evidence type="ECO:0000313" key="7">
    <source>
        <dbReference type="EMBL" id="GAA2454129.1"/>
    </source>
</evidence>
<keyword evidence="8" id="KW-1185">Reference proteome</keyword>
<evidence type="ECO:0000256" key="1">
    <source>
        <dbReference type="ARBA" id="ARBA00001974"/>
    </source>
</evidence>
<dbReference type="InterPro" id="IPR036134">
    <property type="entry name" value="Crypto/Photolyase_FAD-like_sf"/>
</dbReference>
<comment type="similarity">
    <text evidence="5">Belongs to the DNA photolyase family.</text>
</comment>
<name>A0ABP5XIR4_9ACTN</name>